<sequence length="121" mass="13154">MSPVSLPRNLSQTSQQRVSASPDGYHGVVLFNSSVIDLDSDKISSASKHLLVLAIRRRIKAIPVFPGGLTSCSLYSRYPFTFDLDSMPSSGGQKRQSAPGHTESSQFHTPALAFSEVMTIR</sequence>
<feature type="compositionally biased region" description="Polar residues" evidence="1">
    <location>
        <begin position="8"/>
        <end position="19"/>
    </location>
</feature>
<evidence type="ECO:0000313" key="3">
    <source>
        <dbReference type="Proteomes" id="UP000319801"/>
    </source>
</evidence>
<gene>
    <name evidence="2" type="ORF">Baya_5315</name>
</gene>
<feature type="region of interest" description="Disordered" evidence="1">
    <location>
        <begin position="87"/>
        <end position="106"/>
    </location>
</feature>
<feature type="region of interest" description="Disordered" evidence="1">
    <location>
        <begin position="1"/>
        <end position="25"/>
    </location>
</feature>
<dbReference type="Proteomes" id="UP000319801">
    <property type="component" value="Unassembled WGS sequence"/>
</dbReference>
<protein>
    <submittedName>
        <fullName evidence="2">Uncharacterized protein</fullName>
    </submittedName>
</protein>
<proteinExistence type="predicted"/>
<name>A0A556TWF2_BAGYA</name>
<dbReference type="EMBL" id="VCAZ01000024">
    <property type="protein sequence ID" value="TSK98401.1"/>
    <property type="molecule type" value="Genomic_DNA"/>
</dbReference>
<keyword evidence="3" id="KW-1185">Reference proteome</keyword>
<dbReference type="AlphaFoldDB" id="A0A556TWF2"/>
<accession>A0A556TWF2</accession>
<feature type="compositionally biased region" description="Polar residues" evidence="1">
    <location>
        <begin position="87"/>
        <end position="96"/>
    </location>
</feature>
<evidence type="ECO:0000313" key="2">
    <source>
        <dbReference type="EMBL" id="TSK98401.1"/>
    </source>
</evidence>
<comment type="caution">
    <text evidence="2">The sequence shown here is derived from an EMBL/GenBank/DDBJ whole genome shotgun (WGS) entry which is preliminary data.</text>
</comment>
<organism evidence="2 3">
    <name type="scientific">Bagarius yarrelli</name>
    <name type="common">Goonch</name>
    <name type="synonym">Bagrus yarrelli</name>
    <dbReference type="NCBI Taxonomy" id="175774"/>
    <lineage>
        <taxon>Eukaryota</taxon>
        <taxon>Metazoa</taxon>
        <taxon>Chordata</taxon>
        <taxon>Craniata</taxon>
        <taxon>Vertebrata</taxon>
        <taxon>Euteleostomi</taxon>
        <taxon>Actinopterygii</taxon>
        <taxon>Neopterygii</taxon>
        <taxon>Teleostei</taxon>
        <taxon>Ostariophysi</taxon>
        <taxon>Siluriformes</taxon>
        <taxon>Sisoridae</taxon>
        <taxon>Sisorinae</taxon>
        <taxon>Bagarius</taxon>
    </lineage>
</organism>
<evidence type="ECO:0000256" key="1">
    <source>
        <dbReference type="SAM" id="MobiDB-lite"/>
    </source>
</evidence>
<reference evidence="2 3" key="1">
    <citation type="journal article" date="2019" name="Genome Biol. Evol.">
        <title>Whole-Genome Sequencing of the Giant Devil Catfish, Bagarius yarrelli.</title>
        <authorList>
            <person name="Jiang W."/>
            <person name="Lv Y."/>
            <person name="Cheng L."/>
            <person name="Yang K."/>
            <person name="Chao B."/>
            <person name="Wang X."/>
            <person name="Li Y."/>
            <person name="Pan X."/>
            <person name="You X."/>
            <person name="Zhang Y."/>
            <person name="Yang J."/>
            <person name="Li J."/>
            <person name="Zhang X."/>
            <person name="Liu S."/>
            <person name="Sun C."/>
            <person name="Yang J."/>
            <person name="Shi Q."/>
        </authorList>
    </citation>
    <scope>NUCLEOTIDE SEQUENCE [LARGE SCALE GENOMIC DNA]</scope>
    <source>
        <strain evidence="2">JWS20170419001</strain>
        <tissue evidence="2">Muscle</tissue>
    </source>
</reference>